<reference evidence="1 2" key="1">
    <citation type="submission" date="2019-08" db="EMBL/GenBank/DDBJ databases">
        <title>Complete genome sequence of Terriglobus albidus strain ORNL.</title>
        <authorList>
            <person name="Podar M."/>
        </authorList>
    </citation>
    <scope>NUCLEOTIDE SEQUENCE [LARGE SCALE GENOMIC DNA]</scope>
    <source>
        <strain evidence="1 2">ORNL</strain>
    </source>
</reference>
<proteinExistence type="predicted"/>
<keyword evidence="2" id="KW-1185">Reference proteome</keyword>
<dbReference type="AlphaFoldDB" id="A0A5B9EFT4"/>
<evidence type="ECO:0000313" key="2">
    <source>
        <dbReference type="Proteomes" id="UP000321820"/>
    </source>
</evidence>
<gene>
    <name evidence="1" type="ORF">FTW19_24835</name>
</gene>
<evidence type="ECO:0008006" key="3">
    <source>
        <dbReference type="Google" id="ProtNLM"/>
    </source>
</evidence>
<dbReference type="OrthoDB" id="116656at2"/>
<dbReference type="SUPFAM" id="SSF52833">
    <property type="entry name" value="Thioredoxin-like"/>
    <property type="match status" value="1"/>
</dbReference>
<accession>A0A5B9EFT4</accession>
<dbReference type="EMBL" id="CP042806">
    <property type="protein sequence ID" value="QEE30942.1"/>
    <property type="molecule type" value="Genomic_DNA"/>
</dbReference>
<dbReference type="KEGG" id="talb:FTW19_24835"/>
<name>A0A5B9EFT4_9BACT</name>
<dbReference type="RefSeq" id="WP_147650236.1">
    <property type="nucleotide sequence ID" value="NZ_CP042806.1"/>
</dbReference>
<dbReference type="Proteomes" id="UP000321820">
    <property type="component" value="Chromosome"/>
</dbReference>
<sequence length="407" mass="44300">MRKLILLLSLVTPLFAQHPEDTTPERPPSIVYDQTMHPFDTTRADANNWSETELAALGTAVHEASHECERLEKTAYEGEELFSLARLCGVGLNWPGAYSASVRYVRVEDGKPAPEHVAQGYYLLVQSLLNLQRLSDVVTTLDEISKKLPLNAQTAAVFDLAIDGLSVPQLNFALKAAATYQPLLLECIHNSCDGLSATQAQVRAYTNLSLLRNAQKISDANTGLAVLDAVIAEHKTPPSPAETYVADMARRRYLALEKPFPKATPLPRPKGNTGNTIYTAPAASANLYLFVPETCGGCKALLQQTGTMSKGLNDRATVRIALLHSEIPADPAALQPLSSFSAALVPEEFVRGLGITDTPAIVVTDKQDRVRFISSVDTNWFIANGRALLVLDRVVGDQETKEEKPDK</sequence>
<organism evidence="1 2">
    <name type="scientific">Terriglobus albidus</name>
    <dbReference type="NCBI Taxonomy" id="1592106"/>
    <lineage>
        <taxon>Bacteria</taxon>
        <taxon>Pseudomonadati</taxon>
        <taxon>Acidobacteriota</taxon>
        <taxon>Terriglobia</taxon>
        <taxon>Terriglobales</taxon>
        <taxon>Acidobacteriaceae</taxon>
        <taxon>Terriglobus</taxon>
    </lineage>
</organism>
<protein>
    <recommendedName>
        <fullName evidence="3">Thioredoxin domain-containing protein</fullName>
    </recommendedName>
</protein>
<dbReference type="InterPro" id="IPR036249">
    <property type="entry name" value="Thioredoxin-like_sf"/>
</dbReference>
<evidence type="ECO:0000313" key="1">
    <source>
        <dbReference type="EMBL" id="QEE30942.1"/>
    </source>
</evidence>